<dbReference type="EMBL" id="JAENGY010000839">
    <property type="protein sequence ID" value="KAG6955887.1"/>
    <property type="molecule type" value="Genomic_DNA"/>
</dbReference>
<feature type="region of interest" description="Disordered" evidence="1">
    <location>
        <begin position="30"/>
        <end position="51"/>
    </location>
</feature>
<dbReference type="Proteomes" id="UP000709295">
    <property type="component" value="Unassembled WGS sequence"/>
</dbReference>
<sequence>MTLCHRISRGIHDAACSFTKAAKTNRTAQNNSTTFDGLTVQPRGRSTTCSL</sequence>
<gene>
    <name evidence="2" type="ORF">JG688_00011688</name>
</gene>
<proteinExistence type="predicted"/>
<evidence type="ECO:0000256" key="1">
    <source>
        <dbReference type="SAM" id="MobiDB-lite"/>
    </source>
</evidence>
<dbReference type="AlphaFoldDB" id="A0A8J5IGD8"/>
<protein>
    <submittedName>
        <fullName evidence="2">Uncharacterized protein</fullName>
    </submittedName>
</protein>
<organism evidence="2 3">
    <name type="scientific">Phytophthora aleatoria</name>
    <dbReference type="NCBI Taxonomy" id="2496075"/>
    <lineage>
        <taxon>Eukaryota</taxon>
        <taxon>Sar</taxon>
        <taxon>Stramenopiles</taxon>
        <taxon>Oomycota</taxon>
        <taxon>Peronosporomycetes</taxon>
        <taxon>Peronosporales</taxon>
        <taxon>Peronosporaceae</taxon>
        <taxon>Phytophthora</taxon>
    </lineage>
</organism>
<keyword evidence="3" id="KW-1185">Reference proteome</keyword>
<accession>A0A8J5IGD8</accession>
<evidence type="ECO:0000313" key="3">
    <source>
        <dbReference type="Proteomes" id="UP000709295"/>
    </source>
</evidence>
<evidence type="ECO:0000313" key="2">
    <source>
        <dbReference type="EMBL" id="KAG6955887.1"/>
    </source>
</evidence>
<reference evidence="2" key="1">
    <citation type="submission" date="2021-01" db="EMBL/GenBank/DDBJ databases">
        <title>Phytophthora aleatoria, a newly-described species from Pinus radiata is distinct from Phytophthora cactorum isolates based on comparative genomics.</title>
        <authorList>
            <person name="Mcdougal R."/>
            <person name="Panda P."/>
            <person name="Williams N."/>
            <person name="Studholme D.J."/>
        </authorList>
    </citation>
    <scope>NUCLEOTIDE SEQUENCE</scope>
    <source>
        <strain evidence="2">NZFS 4037</strain>
    </source>
</reference>
<comment type="caution">
    <text evidence="2">The sequence shown here is derived from an EMBL/GenBank/DDBJ whole genome shotgun (WGS) entry which is preliminary data.</text>
</comment>
<name>A0A8J5IGD8_9STRA</name>